<dbReference type="InterPro" id="IPR036291">
    <property type="entry name" value="NAD(P)-bd_dom_sf"/>
</dbReference>
<dbReference type="FunFam" id="3.40.50.720:FF:000084">
    <property type="entry name" value="Short-chain dehydrogenase reductase"/>
    <property type="match status" value="1"/>
</dbReference>
<dbReference type="EMBL" id="FONT01000002">
    <property type="protein sequence ID" value="SFE57768.1"/>
    <property type="molecule type" value="Genomic_DNA"/>
</dbReference>
<evidence type="ECO:0000256" key="3">
    <source>
        <dbReference type="RuleBase" id="RU000363"/>
    </source>
</evidence>
<dbReference type="OrthoDB" id="9804774at2"/>
<dbReference type="GO" id="GO:0016491">
    <property type="term" value="F:oxidoreductase activity"/>
    <property type="evidence" value="ECO:0007669"/>
    <property type="project" value="UniProtKB-KW"/>
</dbReference>
<dbReference type="Pfam" id="PF00106">
    <property type="entry name" value="adh_short"/>
    <property type="match status" value="1"/>
</dbReference>
<evidence type="ECO:0000256" key="2">
    <source>
        <dbReference type="ARBA" id="ARBA00023002"/>
    </source>
</evidence>
<dbReference type="GO" id="GO:0008206">
    <property type="term" value="P:bile acid metabolic process"/>
    <property type="evidence" value="ECO:0007669"/>
    <property type="project" value="UniProtKB-ARBA"/>
</dbReference>
<dbReference type="RefSeq" id="WP_091658959.1">
    <property type="nucleotide sequence ID" value="NZ_FONT01000002.1"/>
</dbReference>
<dbReference type="InterPro" id="IPR050259">
    <property type="entry name" value="SDR"/>
</dbReference>
<dbReference type="PRINTS" id="PR00081">
    <property type="entry name" value="GDHRDH"/>
</dbReference>
<gene>
    <name evidence="4" type="ORF">SAMN05192532_102423</name>
</gene>
<dbReference type="PRINTS" id="PR00080">
    <property type="entry name" value="SDRFAMILY"/>
</dbReference>
<dbReference type="PANTHER" id="PTHR42879:SF6">
    <property type="entry name" value="NADPH-DEPENDENT REDUCTASE BACG"/>
    <property type="match status" value="1"/>
</dbReference>
<keyword evidence="2" id="KW-0560">Oxidoreductase</keyword>
<keyword evidence="5" id="KW-1185">Reference proteome</keyword>
<name>A0A1I2BPI5_9BACI</name>
<dbReference type="Proteomes" id="UP000199516">
    <property type="component" value="Unassembled WGS sequence"/>
</dbReference>
<accession>A0A1I2BPI5</accession>
<sequence length="265" mass="28110">MELNLEGKSVIITGGSAGIGLAAAKAFVAEGANVLIIGRDKDRLQEAKATLKAARLSDHTSVHTVSADMTEEESIHQAFLQANQLFTSIDILVNNAGAAKAGSFFEIDDSYFTDAWTLKFLGYVRMVRLVGKEMIQQKSGTIINIVGAAARTPSPSFLPGSTTNAAIINFTRGIAKELAPHHVTINAISPGYTATERAERLAGQQADMKNISVEEAKRAITDNIPLGEMVRPEEVANMALLLASGCVRSMTGTEVIVDGGQQPGI</sequence>
<organism evidence="4 5">
    <name type="scientific">Alteribacillus iranensis</name>
    <dbReference type="NCBI Taxonomy" id="930128"/>
    <lineage>
        <taxon>Bacteria</taxon>
        <taxon>Bacillati</taxon>
        <taxon>Bacillota</taxon>
        <taxon>Bacilli</taxon>
        <taxon>Bacillales</taxon>
        <taxon>Bacillaceae</taxon>
        <taxon>Alteribacillus</taxon>
    </lineage>
</organism>
<dbReference type="PANTHER" id="PTHR42879">
    <property type="entry name" value="3-OXOACYL-(ACYL-CARRIER-PROTEIN) REDUCTASE"/>
    <property type="match status" value="1"/>
</dbReference>
<evidence type="ECO:0000256" key="1">
    <source>
        <dbReference type="ARBA" id="ARBA00006484"/>
    </source>
</evidence>
<protein>
    <submittedName>
        <fullName evidence="4">3-oxoacyl-[acyl-carrier protein] reductase/bacilysin biosynthesis oxidoreductase BacG</fullName>
    </submittedName>
</protein>
<evidence type="ECO:0000313" key="4">
    <source>
        <dbReference type="EMBL" id="SFE57768.1"/>
    </source>
</evidence>
<dbReference type="STRING" id="930128.SAMN05192532_102423"/>
<proteinExistence type="inferred from homology"/>
<reference evidence="4 5" key="1">
    <citation type="submission" date="2016-10" db="EMBL/GenBank/DDBJ databases">
        <authorList>
            <person name="de Groot N.N."/>
        </authorList>
    </citation>
    <scope>NUCLEOTIDE SEQUENCE [LARGE SCALE GENOMIC DNA]</scope>
    <source>
        <strain evidence="4 5">DSM 23995</strain>
    </source>
</reference>
<comment type="similarity">
    <text evidence="1 3">Belongs to the short-chain dehydrogenases/reductases (SDR) family.</text>
</comment>
<evidence type="ECO:0000313" key="5">
    <source>
        <dbReference type="Proteomes" id="UP000199516"/>
    </source>
</evidence>
<dbReference type="InterPro" id="IPR002347">
    <property type="entry name" value="SDR_fam"/>
</dbReference>
<dbReference type="Gene3D" id="3.40.50.720">
    <property type="entry name" value="NAD(P)-binding Rossmann-like Domain"/>
    <property type="match status" value="1"/>
</dbReference>
<dbReference type="SUPFAM" id="SSF51735">
    <property type="entry name" value="NAD(P)-binding Rossmann-fold domains"/>
    <property type="match status" value="1"/>
</dbReference>
<dbReference type="AlphaFoldDB" id="A0A1I2BPI5"/>